<evidence type="ECO:0000256" key="5">
    <source>
        <dbReference type="ARBA" id="ARBA00022989"/>
    </source>
</evidence>
<dbReference type="GO" id="GO:0016020">
    <property type="term" value="C:membrane"/>
    <property type="evidence" value="ECO:0007669"/>
    <property type="project" value="UniProtKB-SubCell"/>
</dbReference>
<evidence type="ECO:0000256" key="1">
    <source>
        <dbReference type="ARBA" id="ARBA00004141"/>
    </source>
</evidence>
<evidence type="ECO:0000256" key="4">
    <source>
        <dbReference type="ARBA" id="ARBA00022737"/>
    </source>
</evidence>
<dbReference type="Proteomes" id="UP000515154">
    <property type="component" value="Linkage group LG3"/>
</dbReference>
<dbReference type="KEGG" id="osn:115209121"/>
<dbReference type="GO" id="GO:0010960">
    <property type="term" value="P:magnesium ion homeostasis"/>
    <property type="evidence" value="ECO:0007669"/>
    <property type="project" value="InterPro"/>
</dbReference>
<evidence type="ECO:0000313" key="8">
    <source>
        <dbReference type="RefSeq" id="XP_029633118.1"/>
    </source>
</evidence>
<keyword evidence="7" id="KW-1185">Reference proteome</keyword>
<dbReference type="GO" id="GO:0040018">
    <property type="term" value="P:positive regulation of multicellular organism growth"/>
    <property type="evidence" value="ECO:0007669"/>
    <property type="project" value="UniProtKB-ARBA"/>
</dbReference>
<keyword evidence="3" id="KW-0812">Transmembrane</keyword>
<evidence type="ECO:0000313" key="7">
    <source>
        <dbReference type="Proteomes" id="UP000515154"/>
    </source>
</evidence>
<dbReference type="PROSITE" id="PS51371">
    <property type="entry name" value="CBS"/>
    <property type="match status" value="1"/>
</dbReference>
<evidence type="ECO:0000256" key="3">
    <source>
        <dbReference type="ARBA" id="ARBA00022692"/>
    </source>
</evidence>
<dbReference type="InterPro" id="IPR002550">
    <property type="entry name" value="CNNM"/>
</dbReference>
<dbReference type="GO" id="GO:0005737">
    <property type="term" value="C:cytoplasm"/>
    <property type="evidence" value="ECO:0007669"/>
    <property type="project" value="TreeGrafter"/>
</dbReference>
<dbReference type="PROSITE" id="PS51846">
    <property type="entry name" value="CNNM"/>
    <property type="match status" value="1"/>
</dbReference>
<dbReference type="AlphaFoldDB" id="A0A6P7S4K6"/>
<sequence>MSTVTCTVLDSSRLELNCSGIIYTEAEPILTYHDKAFWINLGIYLALILIAAMMSGLTIGYFSLDMLNLLTLRAGGTPKEQKYANIIIPLVKRRHLLLVTLLLTNSAAVEAMPIFLNYISDPVTAIITSTTGVLIFGEIIPQALFSRFGLSIGAILSPIVYFLMGLLFIICWPISKVLDCLFGTKDYRLYQRKQLKALIDLHKTALTTSPEESEKPVLSNDEVLIIKGALDMKTKTAEDAMLTLEHVVMLSVDDCMDYSTIAKLSTGHSRIPIYQGCKQNILGILLVKNLILLDPKDSISVNKLIDSSAFRSVPIVPSNTPLFDLLNLFQTGKSHLCIVREQIPGDVIITTTATISSLDTKIIGIITLEDVIEELIQEEIVDESEVPLDINDKLQVSRSRQKCYNIHSLSTHASLRSKRRSQTEEKEKEDTLSPGMLSTEASEAIPQSSTVQDTNDTDHLLDLS</sequence>
<dbReference type="InterPro" id="IPR000644">
    <property type="entry name" value="CBS_dom"/>
</dbReference>
<dbReference type="Gene3D" id="3.10.580.10">
    <property type="entry name" value="CBS-domain"/>
    <property type="match status" value="1"/>
</dbReference>
<proteinExistence type="inferred from homology"/>
<dbReference type="InterPro" id="IPR045095">
    <property type="entry name" value="ACDP"/>
</dbReference>
<keyword evidence="5" id="KW-1133">Transmembrane helix</keyword>
<dbReference type="CDD" id="cd04590">
    <property type="entry name" value="CBS_pair_CorC_HlyC_assoc"/>
    <property type="match status" value="1"/>
</dbReference>
<protein>
    <submittedName>
        <fullName evidence="8">DUF21 domain-containing protein At4g14240</fullName>
    </submittedName>
</protein>
<dbReference type="Pfam" id="PF01595">
    <property type="entry name" value="CNNM"/>
    <property type="match status" value="1"/>
</dbReference>
<dbReference type="GO" id="GO:0008340">
    <property type="term" value="P:determination of adult lifespan"/>
    <property type="evidence" value="ECO:0007669"/>
    <property type="project" value="UniProtKB-ARBA"/>
</dbReference>
<keyword evidence="6" id="KW-0472">Membrane</keyword>
<evidence type="ECO:0000256" key="6">
    <source>
        <dbReference type="ARBA" id="ARBA00023136"/>
    </source>
</evidence>
<dbReference type="GO" id="GO:1905941">
    <property type="term" value="P:positive regulation of gonad development"/>
    <property type="evidence" value="ECO:0007669"/>
    <property type="project" value="UniProtKB-ARBA"/>
</dbReference>
<gene>
    <name evidence="8" type="primary">LOC115209121</name>
</gene>
<organism evidence="7 8">
    <name type="scientific">Octopus sinensis</name>
    <name type="common">East Asian common octopus</name>
    <dbReference type="NCBI Taxonomy" id="2607531"/>
    <lineage>
        <taxon>Eukaryota</taxon>
        <taxon>Metazoa</taxon>
        <taxon>Spiralia</taxon>
        <taxon>Lophotrochozoa</taxon>
        <taxon>Mollusca</taxon>
        <taxon>Cephalopoda</taxon>
        <taxon>Coleoidea</taxon>
        <taxon>Octopodiformes</taxon>
        <taxon>Octopoda</taxon>
        <taxon>Incirrata</taxon>
        <taxon>Octopodidae</taxon>
        <taxon>Octopus</taxon>
    </lineage>
</organism>
<dbReference type="RefSeq" id="XP_029633118.1">
    <property type="nucleotide sequence ID" value="XM_029777258.2"/>
</dbReference>
<dbReference type="GO" id="GO:0032026">
    <property type="term" value="P:response to magnesium ion"/>
    <property type="evidence" value="ECO:0007669"/>
    <property type="project" value="UniProtKB-ARBA"/>
</dbReference>
<dbReference type="InterPro" id="IPR044751">
    <property type="entry name" value="Ion_transp-like_CBS"/>
</dbReference>
<dbReference type="PANTHER" id="PTHR12064:SF97">
    <property type="entry name" value="METAL TRANSPORTER CNNM-5"/>
    <property type="match status" value="1"/>
</dbReference>
<dbReference type="InterPro" id="IPR046342">
    <property type="entry name" value="CBS_dom_sf"/>
</dbReference>
<reference evidence="8" key="1">
    <citation type="submission" date="2025-08" db="UniProtKB">
        <authorList>
            <consortium name="RefSeq"/>
        </authorList>
    </citation>
    <scope>IDENTIFICATION</scope>
</reference>
<dbReference type="SUPFAM" id="SSF54631">
    <property type="entry name" value="CBS-domain pair"/>
    <property type="match status" value="1"/>
</dbReference>
<comment type="similarity">
    <text evidence="2">Belongs to the ACDP family.</text>
</comment>
<comment type="subcellular location">
    <subcellularLocation>
        <location evidence="1">Membrane</location>
        <topology evidence="1">Multi-pass membrane protein</topology>
    </subcellularLocation>
</comment>
<keyword evidence="4" id="KW-0677">Repeat</keyword>
<evidence type="ECO:0000256" key="2">
    <source>
        <dbReference type="ARBA" id="ARBA00010484"/>
    </source>
</evidence>
<name>A0A6P7S4K6_9MOLL</name>
<dbReference type="FunFam" id="3.10.580.10:FF:000006">
    <property type="entry name" value="DUF21 and CBS domain protein"/>
    <property type="match status" value="1"/>
</dbReference>
<accession>A0A6P7S4K6</accession>
<dbReference type="GO" id="GO:0030026">
    <property type="term" value="P:intracellular manganese ion homeostasis"/>
    <property type="evidence" value="ECO:0007669"/>
    <property type="project" value="TreeGrafter"/>
</dbReference>
<dbReference type="PANTHER" id="PTHR12064">
    <property type="entry name" value="METAL TRANSPORTER CNNM"/>
    <property type="match status" value="1"/>
</dbReference>